<accession>Q6IKZ9</accession>
<organism evidence="1">
    <name type="scientific">Drosophila melanogaster</name>
    <name type="common">Fruit fly</name>
    <dbReference type="NCBI Taxonomy" id="7227"/>
    <lineage>
        <taxon>Eukaryota</taxon>
        <taxon>Metazoa</taxon>
        <taxon>Ecdysozoa</taxon>
        <taxon>Arthropoda</taxon>
        <taxon>Hexapoda</taxon>
        <taxon>Insecta</taxon>
        <taxon>Pterygota</taxon>
        <taxon>Neoptera</taxon>
        <taxon>Endopterygota</taxon>
        <taxon>Diptera</taxon>
        <taxon>Brachycera</taxon>
        <taxon>Muscomorpha</taxon>
        <taxon>Ephydroidea</taxon>
        <taxon>Drosophilidae</taxon>
        <taxon>Drosophila</taxon>
        <taxon>Sophophora</taxon>
    </lineage>
</organism>
<protein>
    <submittedName>
        <fullName evidence="1">HDC10934</fullName>
    </submittedName>
</protein>
<reference evidence="1" key="1">
    <citation type="journal article" date="2003" name="Genome Biol.">
        <title>An integrated gene annotation and transcriptional profiling approach towards the full gene content of the Drosophila genome.</title>
        <authorList>
            <person name="Hild M."/>
            <person name="Beckmann B."/>
            <person name="Haas S.A."/>
            <person name="Koch B."/>
            <person name="Solovyev V."/>
            <person name="Busold C."/>
            <person name="Fellenberg K."/>
            <person name="Boutros M."/>
            <person name="Vingron M."/>
            <person name="Sauer F."/>
            <person name="Hoheisel J.D."/>
            <person name="Paro R."/>
        </authorList>
    </citation>
    <scope>NUCLEOTIDE SEQUENCE</scope>
</reference>
<gene>
    <name evidence="1" type="ORF">HDC10934</name>
</gene>
<sequence length="64" mass="7512">MKYDVRALFVHFWLRQVKFLDLTDVNLDRRPSPWLPRSPGSHSIGRKAQLQAMCDVVHIASRHN</sequence>
<name>Q6IKZ9_DROME</name>
<dbReference type="EMBL" id="BK002217">
    <property type="protein sequence ID" value="DAA03060.1"/>
    <property type="molecule type" value="Genomic_DNA"/>
</dbReference>
<evidence type="ECO:0000313" key="1">
    <source>
        <dbReference type="EMBL" id="DAA03060.1"/>
    </source>
</evidence>
<proteinExistence type="predicted"/>
<dbReference type="AlphaFoldDB" id="Q6IKZ9"/>